<protein>
    <recommendedName>
        <fullName evidence="15">Germin-like protein</fullName>
    </recommendedName>
</protein>
<dbReference type="SUPFAM" id="SSF51182">
    <property type="entry name" value="RmlC-like cupins"/>
    <property type="match status" value="1"/>
</dbReference>
<feature type="binding site" evidence="13">
    <location>
        <position position="159"/>
    </location>
    <ligand>
        <name>Mn(2+)</name>
        <dbReference type="ChEBI" id="CHEBI:29035"/>
    </ligand>
</feature>
<comment type="function">
    <text evidence="10">May interact with bacterial adhesins thereby protecting the reproductive tissues from microbial attack. Has no oxalate oxidase activity.</text>
</comment>
<keyword evidence="4 15" id="KW-0964">Secreted</keyword>
<sequence length="260" mass="28489">MHFVVFSVLNSSESYNDIMEWWSHCLWNLLPESRIGNSTWESVINSGKRTANLTDKSSPSFFQARDSDNLYDFCPTDMTHRKIFINGFPCKDPQNVTASDFKSSLLNEAGDTDNFYRSSMTFATAAEFPGLNTLGLSAARIDIEVDGTVMPHAHPRATEMIFIRAGVVVAGFVDSSNQVFQTRLDEGGVFVFPKGLLHYCFNAGFEQATIFSVLNSQNPGLASIAGAMFGSNGADAKVMLMEKLKSKGDLNGVSSVDLFG</sequence>
<evidence type="ECO:0000256" key="12">
    <source>
        <dbReference type="PIRSR" id="PIRSR601929-1"/>
    </source>
</evidence>
<evidence type="ECO:0000256" key="5">
    <source>
        <dbReference type="ARBA" id="ARBA00022723"/>
    </source>
</evidence>
<dbReference type="InterPro" id="IPR001929">
    <property type="entry name" value="Germin"/>
</dbReference>
<dbReference type="PRINTS" id="PR00325">
    <property type="entry name" value="GERMIN"/>
</dbReference>
<feature type="disulfide bond" evidence="14">
    <location>
        <begin position="74"/>
        <end position="90"/>
    </location>
</feature>
<dbReference type="SMART" id="SM00835">
    <property type="entry name" value="Cupin_1"/>
    <property type="match status" value="1"/>
</dbReference>
<keyword evidence="7 14" id="KW-1015">Disulfide bond</keyword>
<keyword evidence="3 15" id="KW-0052">Apoplast</keyword>
<evidence type="ECO:0000256" key="4">
    <source>
        <dbReference type="ARBA" id="ARBA00022525"/>
    </source>
</evidence>
<name>A0AAW2V810_SESRA</name>
<dbReference type="GO" id="GO:0004784">
    <property type="term" value="F:superoxide dismutase activity"/>
    <property type="evidence" value="ECO:0007669"/>
    <property type="project" value="UniProtKB-EC"/>
</dbReference>
<comment type="caution">
    <text evidence="17">The sequence shown here is derived from an EMBL/GenBank/DDBJ whole genome shotgun (WGS) entry which is preliminary data.</text>
</comment>
<keyword evidence="5 12" id="KW-0479">Metal-binding</keyword>
<reference evidence="17" key="1">
    <citation type="submission" date="2020-06" db="EMBL/GenBank/DDBJ databases">
        <authorList>
            <person name="Li T."/>
            <person name="Hu X."/>
            <person name="Zhang T."/>
            <person name="Song X."/>
            <person name="Zhang H."/>
            <person name="Dai N."/>
            <person name="Sheng W."/>
            <person name="Hou X."/>
            <person name="Wei L."/>
        </authorList>
    </citation>
    <scope>NUCLEOTIDE SEQUENCE</scope>
    <source>
        <strain evidence="17">G02</strain>
        <tissue evidence="17">Leaf</tissue>
    </source>
</reference>
<reference evidence="17" key="2">
    <citation type="journal article" date="2024" name="Plant">
        <title>Genomic evolution and insights into agronomic trait innovations of Sesamum species.</title>
        <authorList>
            <person name="Miao H."/>
            <person name="Wang L."/>
            <person name="Qu L."/>
            <person name="Liu H."/>
            <person name="Sun Y."/>
            <person name="Le M."/>
            <person name="Wang Q."/>
            <person name="Wei S."/>
            <person name="Zheng Y."/>
            <person name="Lin W."/>
            <person name="Duan Y."/>
            <person name="Cao H."/>
            <person name="Xiong S."/>
            <person name="Wang X."/>
            <person name="Wei L."/>
            <person name="Li C."/>
            <person name="Ma Q."/>
            <person name="Ju M."/>
            <person name="Zhao R."/>
            <person name="Li G."/>
            <person name="Mu C."/>
            <person name="Tian Q."/>
            <person name="Mei H."/>
            <person name="Zhang T."/>
            <person name="Gao T."/>
            <person name="Zhang H."/>
        </authorList>
    </citation>
    <scope>NUCLEOTIDE SEQUENCE</scope>
    <source>
        <strain evidence="17">G02</strain>
    </source>
</reference>
<dbReference type="PANTHER" id="PTHR31238">
    <property type="entry name" value="GERMIN-LIKE PROTEIN SUBFAMILY 3 MEMBER 3"/>
    <property type="match status" value="1"/>
</dbReference>
<evidence type="ECO:0000256" key="10">
    <source>
        <dbReference type="ARBA" id="ARBA00058969"/>
    </source>
</evidence>
<dbReference type="GO" id="GO:0030145">
    <property type="term" value="F:manganese ion binding"/>
    <property type="evidence" value="ECO:0007669"/>
    <property type="project" value="UniProtKB-UniRule"/>
</dbReference>
<comment type="subunit">
    <text evidence="11">Monomer. In the absence of manganese, it forms tetrameric and pentameric forms which show superoxide dismutase activity.</text>
</comment>
<dbReference type="Gene3D" id="2.60.120.10">
    <property type="entry name" value="Jelly Rolls"/>
    <property type="match status" value="1"/>
</dbReference>
<dbReference type="GO" id="GO:2000280">
    <property type="term" value="P:regulation of root development"/>
    <property type="evidence" value="ECO:0007669"/>
    <property type="project" value="UniProtKB-ARBA"/>
</dbReference>
<feature type="binding site" evidence="13">
    <location>
        <position position="198"/>
    </location>
    <ligand>
        <name>Mn(2+)</name>
        <dbReference type="ChEBI" id="CHEBI:29035"/>
    </ligand>
</feature>
<feature type="domain" description="Cupin type-1" evidence="16">
    <location>
        <begin position="113"/>
        <end position="237"/>
    </location>
</feature>
<comment type="similarity">
    <text evidence="2 15">Belongs to the germin family.</text>
</comment>
<proteinExistence type="inferred from homology"/>
<feature type="binding site" evidence="13">
    <location>
        <position position="152"/>
    </location>
    <ligand>
        <name>Mn(2+)</name>
        <dbReference type="ChEBI" id="CHEBI:29035"/>
    </ligand>
</feature>
<evidence type="ECO:0000256" key="1">
    <source>
        <dbReference type="ARBA" id="ARBA00004271"/>
    </source>
</evidence>
<gene>
    <name evidence="17" type="ORF">Sradi_1053600</name>
</gene>
<evidence type="ECO:0000256" key="11">
    <source>
        <dbReference type="ARBA" id="ARBA00064720"/>
    </source>
</evidence>
<evidence type="ECO:0000259" key="16">
    <source>
        <dbReference type="SMART" id="SM00835"/>
    </source>
</evidence>
<organism evidence="17">
    <name type="scientific">Sesamum radiatum</name>
    <name type="common">Black benniseed</name>
    <dbReference type="NCBI Taxonomy" id="300843"/>
    <lineage>
        <taxon>Eukaryota</taxon>
        <taxon>Viridiplantae</taxon>
        <taxon>Streptophyta</taxon>
        <taxon>Embryophyta</taxon>
        <taxon>Tracheophyta</taxon>
        <taxon>Spermatophyta</taxon>
        <taxon>Magnoliopsida</taxon>
        <taxon>eudicotyledons</taxon>
        <taxon>Gunneridae</taxon>
        <taxon>Pentapetalae</taxon>
        <taxon>asterids</taxon>
        <taxon>lamiids</taxon>
        <taxon>Lamiales</taxon>
        <taxon>Pedaliaceae</taxon>
        <taxon>Sesamum</taxon>
    </lineage>
</organism>
<dbReference type="EMBL" id="JACGWJ010000004">
    <property type="protein sequence ID" value="KAL0425188.1"/>
    <property type="molecule type" value="Genomic_DNA"/>
</dbReference>
<dbReference type="InterPro" id="IPR014710">
    <property type="entry name" value="RmlC-like_jellyroll"/>
</dbReference>
<evidence type="ECO:0000256" key="14">
    <source>
        <dbReference type="PIRSR" id="PIRSR601929-3"/>
    </source>
</evidence>
<dbReference type="InterPro" id="IPR006045">
    <property type="entry name" value="Cupin_1"/>
</dbReference>
<dbReference type="InterPro" id="IPR011051">
    <property type="entry name" value="RmlC_Cupin_sf"/>
</dbReference>
<feature type="binding site" evidence="13">
    <location>
        <position position="154"/>
    </location>
    <ligand>
        <name>Mn(2+)</name>
        <dbReference type="ChEBI" id="CHEBI:29035"/>
    </ligand>
</feature>
<dbReference type="GO" id="GO:0010497">
    <property type="term" value="P:plasmodesmata-mediated intercellular transport"/>
    <property type="evidence" value="ECO:0007669"/>
    <property type="project" value="UniProtKB-ARBA"/>
</dbReference>
<dbReference type="AlphaFoldDB" id="A0AAW2V810"/>
<feature type="binding site" evidence="12">
    <location>
        <position position="154"/>
    </location>
    <ligand>
        <name>oxalate</name>
        <dbReference type="ChEBI" id="CHEBI:30623"/>
    </ligand>
</feature>
<evidence type="ECO:0000313" key="17">
    <source>
        <dbReference type="EMBL" id="KAL0425188.1"/>
    </source>
</evidence>
<keyword evidence="6" id="KW-0732">Signal</keyword>
<dbReference type="GO" id="GO:0009506">
    <property type="term" value="C:plasmodesma"/>
    <property type="evidence" value="ECO:0007669"/>
    <property type="project" value="UniProtKB-ARBA"/>
</dbReference>
<accession>A0AAW2V810</accession>
<evidence type="ECO:0000256" key="7">
    <source>
        <dbReference type="ARBA" id="ARBA00023157"/>
    </source>
</evidence>
<dbReference type="PROSITE" id="PS00725">
    <property type="entry name" value="GERMIN"/>
    <property type="match status" value="1"/>
</dbReference>
<dbReference type="FunFam" id="2.60.120.10:FF:000025">
    <property type="entry name" value="germin-like protein subfamily 2 member 1"/>
    <property type="match status" value="1"/>
</dbReference>
<evidence type="ECO:0000256" key="6">
    <source>
        <dbReference type="ARBA" id="ARBA00022729"/>
    </source>
</evidence>
<dbReference type="Pfam" id="PF00190">
    <property type="entry name" value="Cupin_1"/>
    <property type="match status" value="1"/>
</dbReference>
<evidence type="ECO:0000256" key="2">
    <source>
        <dbReference type="ARBA" id="ARBA00007456"/>
    </source>
</evidence>
<evidence type="ECO:0000256" key="15">
    <source>
        <dbReference type="RuleBase" id="RU366015"/>
    </source>
</evidence>
<feature type="binding site" evidence="12">
    <location>
        <position position="159"/>
    </location>
    <ligand>
        <name>oxalate</name>
        <dbReference type="ChEBI" id="CHEBI:30623"/>
    </ligand>
</feature>
<evidence type="ECO:0000256" key="13">
    <source>
        <dbReference type="PIRSR" id="PIRSR601929-2"/>
    </source>
</evidence>
<comment type="catalytic activity">
    <reaction evidence="9">
        <text>2 superoxide + 2 H(+) = H2O2 + O2</text>
        <dbReference type="Rhea" id="RHEA:20696"/>
        <dbReference type="ChEBI" id="CHEBI:15378"/>
        <dbReference type="ChEBI" id="CHEBI:15379"/>
        <dbReference type="ChEBI" id="CHEBI:16240"/>
        <dbReference type="ChEBI" id="CHEBI:18421"/>
        <dbReference type="EC" id="1.15.1.1"/>
    </reaction>
</comment>
<evidence type="ECO:0000256" key="8">
    <source>
        <dbReference type="ARBA" id="ARBA00023211"/>
    </source>
</evidence>
<evidence type="ECO:0000256" key="3">
    <source>
        <dbReference type="ARBA" id="ARBA00022523"/>
    </source>
</evidence>
<dbReference type="GO" id="GO:0048046">
    <property type="term" value="C:apoplast"/>
    <property type="evidence" value="ECO:0007669"/>
    <property type="project" value="UniProtKB-SubCell"/>
</dbReference>
<comment type="subcellular location">
    <subcellularLocation>
        <location evidence="1 15">Secreted</location>
        <location evidence="1 15">Extracellular space</location>
        <location evidence="1 15">Apoplast</location>
    </subcellularLocation>
</comment>
<dbReference type="CDD" id="cd02241">
    <property type="entry name" value="cupin_OxOx"/>
    <property type="match status" value="1"/>
</dbReference>
<dbReference type="InterPro" id="IPR019780">
    <property type="entry name" value="Germin_Mn-BS"/>
</dbReference>
<keyword evidence="8 12" id="KW-0464">Manganese</keyword>
<evidence type="ECO:0000256" key="9">
    <source>
        <dbReference type="ARBA" id="ARBA00049204"/>
    </source>
</evidence>